<dbReference type="CDD" id="cd01450">
    <property type="entry name" value="vWFA_subfamily_ECM"/>
    <property type="match status" value="1"/>
</dbReference>
<dbReference type="Proteomes" id="UP000762676">
    <property type="component" value="Unassembled WGS sequence"/>
</dbReference>
<feature type="domain" description="VWFA" evidence="6">
    <location>
        <begin position="213"/>
        <end position="388"/>
    </location>
</feature>
<name>A0AAV4FY60_9GAST</name>
<dbReference type="GO" id="GO:0005576">
    <property type="term" value="C:extracellular region"/>
    <property type="evidence" value="ECO:0007669"/>
    <property type="project" value="UniProtKB-SubCell"/>
</dbReference>
<dbReference type="CDD" id="cd01472">
    <property type="entry name" value="vWA_collagen"/>
    <property type="match status" value="5"/>
</dbReference>
<feature type="domain" description="VWFA" evidence="6">
    <location>
        <begin position="26"/>
        <end position="201"/>
    </location>
</feature>
<accession>A0AAV4FY60</accession>
<comment type="caution">
    <text evidence="7">The sequence shown here is derived from an EMBL/GenBank/DDBJ whole genome shotgun (WGS) entry which is preliminary data.</text>
</comment>
<dbReference type="InterPro" id="IPR050525">
    <property type="entry name" value="ECM_Assembly_Org"/>
</dbReference>
<keyword evidence="7" id="KW-0176">Collagen</keyword>
<evidence type="ECO:0000256" key="5">
    <source>
        <dbReference type="ARBA" id="ARBA00023180"/>
    </source>
</evidence>
<gene>
    <name evidence="7" type="ORF">ElyMa_005839500</name>
</gene>
<dbReference type="SMART" id="SM00327">
    <property type="entry name" value="VWA"/>
    <property type="match status" value="6"/>
</dbReference>
<keyword evidence="8" id="KW-1185">Reference proteome</keyword>
<feature type="domain" description="VWFA" evidence="6">
    <location>
        <begin position="1010"/>
        <end position="1185"/>
    </location>
</feature>
<dbReference type="FunFam" id="3.40.50.410:FF:000004">
    <property type="entry name" value="collagen alpha-6(VI) chain"/>
    <property type="match status" value="6"/>
</dbReference>
<keyword evidence="4" id="KW-0677">Repeat</keyword>
<feature type="domain" description="VWFA" evidence="6">
    <location>
        <begin position="604"/>
        <end position="779"/>
    </location>
</feature>
<dbReference type="PANTHER" id="PTHR24020">
    <property type="entry name" value="COLLAGEN ALPHA"/>
    <property type="match status" value="1"/>
</dbReference>
<dbReference type="Gene3D" id="3.40.50.410">
    <property type="entry name" value="von Willebrand factor, type A domain"/>
    <property type="match status" value="6"/>
</dbReference>
<dbReference type="GO" id="GO:0005581">
    <property type="term" value="C:collagen trimer"/>
    <property type="evidence" value="ECO:0007669"/>
    <property type="project" value="UniProtKB-KW"/>
</dbReference>
<proteinExistence type="predicted"/>
<evidence type="ECO:0000313" key="8">
    <source>
        <dbReference type="Proteomes" id="UP000762676"/>
    </source>
</evidence>
<keyword evidence="5" id="KW-0325">Glycoprotein</keyword>
<evidence type="ECO:0000256" key="1">
    <source>
        <dbReference type="ARBA" id="ARBA00004613"/>
    </source>
</evidence>
<comment type="subcellular location">
    <subcellularLocation>
        <location evidence="1">Secreted</location>
    </subcellularLocation>
</comment>
<protein>
    <submittedName>
        <fullName evidence="7">Collagen alpha-3(VI) chain</fullName>
    </submittedName>
</protein>
<evidence type="ECO:0000259" key="6">
    <source>
        <dbReference type="PROSITE" id="PS50234"/>
    </source>
</evidence>
<dbReference type="AlphaFoldDB" id="A0AAV4FY60"/>
<feature type="domain" description="VWFA" evidence="6">
    <location>
        <begin position="808"/>
        <end position="983"/>
    </location>
</feature>
<reference evidence="7 8" key="1">
    <citation type="journal article" date="2021" name="Elife">
        <title>Chloroplast acquisition without the gene transfer in kleptoplastic sea slugs, Plakobranchus ocellatus.</title>
        <authorList>
            <person name="Maeda T."/>
            <person name="Takahashi S."/>
            <person name="Yoshida T."/>
            <person name="Shimamura S."/>
            <person name="Takaki Y."/>
            <person name="Nagai Y."/>
            <person name="Toyoda A."/>
            <person name="Suzuki Y."/>
            <person name="Arimoto A."/>
            <person name="Ishii H."/>
            <person name="Satoh N."/>
            <person name="Nishiyama T."/>
            <person name="Hasebe M."/>
            <person name="Maruyama T."/>
            <person name="Minagawa J."/>
            <person name="Obokata J."/>
            <person name="Shigenobu S."/>
        </authorList>
    </citation>
    <scope>NUCLEOTIDE SEQUENCE [LARGE SCALE GENOMIC DNA]</scope>
</reference>
<organism evidence="7 8">
    <name type="scientific">Elysia marginata</name>
    <dbReference type="NCBI Taxonomy" id="1093978"/>
    <lineage>
        <taxon>Eukaryota</taxon>
        <taxon>Metazoa</taxon>
        <taxon>Spiralia</taxon>
        <taxon>Lophotrochozoa</taxon>
        <taxon>Mollusca</taxon>
        <taxon>Gastropoda</taxon>
        <taxon>Heterobranchia</taxon>
        <taxon>Euthyneura</taxon>
        <taxon>Panpulmonata</taxon>
        <taxon>Sacoglossa</taxon>
        <taxon>Placobranchoidea</taxon>
        <taxon>Plakobranchidae</taxon>
        <taxon>Elysia</taxon>
    </lineage>
</organism>
<evidence type="ECO:0000256" key="4">
    <source>
        <dbReference type="ARBA" id="ARBA00022737"/>
    </source>
</evidence>
<dbReference type="PROSITE" id="PS50234">
    <property type="entry name" value="VWFA"/>
    <property type="match status" value="6"/>
</dbReference>
<dbReference type="InterPro" id="IPR002035">
    <property type="entry name" value="VWF_A"/>
</dbReference>
<dbReference type="PRINTS" id="PR00453">
    <property type="entry name" value="VWFADOMAIN"/>
</dbReference>
<sequence>MPGLVQVISYTQTLLILSGCADAKIDLVFVLDASTSVTEPNFELMKDFVKDFLYEADIDGGNVRVGVIIYSTQDHVEFQMNTYRTKADVYNAVDEIPYRYGSTNTADALKTMRTQMFTRANGDRPGVENICIVVTDGVSNINARRTIPEAEQVRGEGIHIYAIGIGLSDTRELDGIASKPVEENRFAVQEFSELRDLRHKVFSALCCADAKIDLVFVLDASTSVTEPNFELMKDFVKDFLYEADIDGGNVRVGVIIYSTQDHVEFQMNTYRTKADVYNAVDEIPYRYGSTNTADALKTMRTQMFTRANGDRPGVENICIVVTDGVSNINARRTIPEAEQARGEGIHIYAIGIGLSDTRELDGIASKPVEENRFAVQEFSELRDLRHQVFSALCCADAKIDLVFVLDASTSVTEPNFELMKDFVKDFLYEADIDGGNVRVGVIIYSTQDHVEFQMNTYRTKADVYNAVDEIPYRYGSTNTADALKTMRTQMFTRANGDRPGVENICIVVTDGVSNINARRTIPEAEQARGEGIHIYAIGIGLSDTRELDGIASKPVEENRFAVQEFSELRDLRHQVFSALCSTEAPVVTTPPPPPKTSCADAKIDLVFVLDASTSVTEPNFELMKDFVKDFLYEADIDGGNVRVGVIIYSTQDHVEFQMNTYRTKADVYNAVDEIPYRYGSTNTADALKTMRTQMFTRANGDRPGVENICIVVTDGVSNINARRTIPEAEEARGEGIHIYAIGIGLSDTRELDGIASKPVEENRFAVQEFSELRDLRHQVFSALCSTEAPVVTTPPPPPKTSCADAKIDLVFVLDASTSVTEPNFELMKDFVKDFLYEADIDGGNVRVGVIIYSTQDHVEFQMNTYRIKADVYNAVDEIPYRYGSTNTADALKTMRTQMFTRANGDRPGVENICIVVTDGVSNINARRTIPEAEQARGEGIHIYAIGIGLSDTRELDGIASKPVEENRFAVQEFSELRDLRHQVFSALCSTEAPVLTTPALPVGCAGARIDLVFVLDASTSVTEPNFELMKDFVKDFLYEADIDGGNVRVGVIIYSTQDHVEFQMNTYRTKADVYNAVDEIPYRYGSTNTADALRTMRTQMFQRRNGDRPNVDNICIVVTDGVSNINARRTIPEADLARGKGIHIYAIGIGLSDTRELDGIASKPVEKNRFAVQEFSELRDLRHQVFSALCGGKLVFMDLNQTAEGRKHTAPAPYPAQKWNKIEQMDYSGITGSYDQAVNFPTVTQLLYFIPLLGWIRAGRSMFAA</sequence>
<evidence type="ECO:0000256" key="2">
    <source>
        <dbReference type="ARBA" id="ARBA00022525"/>
    </source>
</evidence>
<evidence type="ECO:0000256" key="3">
    <source>
        <dbReference type="ARBA" id="ARBA00022729"/>
    </source>
</evidence>
<dbReference type="InterPro" id="IPR036465">
    <property type="entry name" value="vWFA_dom_sf"/>
</dbReference>
<dbReference type="PANTHER" id="PTHR24020:SF84">
    <property type="entry name" value="VWFA DOMAIN-CONTAINING PROTEIN"/>
    <property type="match status" value="1"/>
</dbReference>
<keyword evidence="2" id="KW-0964">Secreted</keyword>
<keyword evidence="3" id="KW-0732">Signal</keyword>
<dbReference type="EMBL" id="BMAT01011726">
    <property type="protein sequence ID" value="GFR78024.1"/>
    <property type="molecule type" value="Genomic_DNA"/>
</dbReference>
<feature type="domain" description="VWFA" evidence="6">
    <location>
        <begin position="400"/>
        <end position="575"/>
    </location>
</feature>
<dbReference type="SUPFAM" id="SSF53300">
    <property type="entry name" value="vWA-like"/>
    <property type="match status" value="6"/>
</dbReference>
<evidence type="ECO:0000313" key="7">
    <source>
        <dbReference type="EMBL" id="GFR78024.1"/>
    </source>
</evidence>
<dbReference type="Pfam" id="PF00092">
    <property type="entry name" value="VWA"/>
    <property type="match status" value="6"/>
</dbReference>